<evidence type="ECO:0000256" key="6">
    <source>
        <dbReference type="ARBA" id="ARBA00023054"/>
    </source>
</evidence>
<name>A0A453N2H6_AEGTS</name>
<evidence type="ECO:0000313" key="13">
    <source>
        <dbReference type="Proteomes" id="UP000015105"/>
    </source>
</evidence>
<feature type="compositionally biased region" description="Low complexity" evidence="7">
    <location>
        <begin position="177"/>
        <end position="193"/>
    </location>
</feature>
<dbReference type="GO" id="GO:0043531">
    <property type="term" value="F:ADP binding"/>
    <property type="evidence" value="ECO:0007669"/>
    <property type="project" value="InterPro"/>
</dbReference>
<evidence type="ECO:0000259" key="10">
    <source>
        <dbReference type="Pfam" id="PF23559"/>
    </source>
</evidence>
<feature type="domain" description="NB-ARC" evidence="8">
    <location>
        <begin position="230"/>
        <end position="388"/>
    </location>
</feature>
<evidence type="ECO:0000256" key="2">
    <source>
        <dbReference type="ARBA" id="ARBA00022614"/>
    </source>
</evidence>
<accession>A0A453N2H6</accession>
<reference evidence="12" key="4">
    <citation type="submission" date="2019-03" db="UniProtKB">
        <authorList>
            <consortium name="EnsemblPlants"/>
        </authorList>
    </citation>
    <scope>IDENTIFICATION</scope>
</reference>
<evidence type="ECO:0008006" key="14">
    <source>
        <dbReference type="Google" id="ProtNLM"/>
    </source>
</evidence>
<keyword evidence="5" id="KW-0611">Plant defense</keyword>
<dbReference type="InterPro" id="IPR055414">
    <property type="entry name" value="LRR_R13L4/SHOC2-like"/>
</dbReference>
<keyword evidence="13" id="KW-1185">Reference proteome</keyword>
<dbReference type="Pfam" id="PF23559">
    <property type="entry name" value="WHD_DRP"/>
    <property type="match status" value="1"/>
</dbReference>
<evidence type="ECO:0000259" key="11">
    <source>
        <dbReference type="Pfam" id="PF23598"/>
    </source>
</evidence>
<evidence type="ECO:0000256" key="4">
    <source>
        <dbReference type="ARBA" id="ARBA00022741"/>
    </source>
</evidence>
<dbReference type="Pfam" id="PF18052">
    <property type="entry name" value="Rx_N"/>
    <property type="match status" value="1"/>
</dbReference>
<keyword evidence="6" id="KW-0175">Coiled coil</keyword>
<dbReference type="Gramene" id="AET6Gv20186300.3">
    <property type="protein sequence ID" value="AET6Gv20186300.3"/>
    <property type="gene ID" value="AET6Gv20186300"/>
</dbReference>
<dbReference type="InterPro" id="IPR041118">
    <property type="entry name" value="Rx_N"/>
</dbReference>
<dbReference type="PANTHER" id="PTHR23155:SF1227">
    <property type="entry name" value="OS11G0462500 PROTEIN"/>
    <property type="match status" value="1"/>
</dbReference>
<reference evidence="12" key="3">
    <citation type="journal article" date="2017" name="Nature">
        <title>Genome sequence of the progenitor of the wheat D genome Aegilops tauschii.</title>
        <authorList>
            <person name="Luo M.C."/>
            <person name="Gu Y.Q."/>
            <person name="Puiu D."/>
            <person name="Wang H."/>
            <person name="Twardziok S.O."/>
            <person name="Deal K.R."/>
            <person name="Huo N."/>
            <person name="Zhu T."/>
            <person name="Wang L."/>
            <person name="Wang Y."/>
            <person name="McGuire P.E."/>
            <person name="Liu S."/>
            <person name="Long H."/>
            <person name="Ramasamy R.K."/>
            <person name="Rodriguez J.C."/>
            <person name="Van S.L."/>
            <person name="Yuan L."/>
            <person name="Wang Z."/>
            <person name="Xia Z."/>
            <person name="Xiao L."/>
            <person name="Anderson O.D."/>
            <person name="Ouyang S."/>
            <person name="Liang Y."/>
            <person name="Zimin A.V."/>
            <person name="Pertea G."/>
            <person name="Qi P."/>
            <person name="Bennetzen J.L."/>
            <person name="Dai X."/>
            <person name="Dawson M.W."/>
            <person name="Muller H.G."/>
            <person name="Kugler K."/>
            <person name="Rivarola-Duarte L."/>
            <person name="Spannagl M."/>
            <person name="Mayer K.F.X."/>
            <person name="Lu F.H."/>
            <person name="Bevan M.W."/>
            <person name="Leroy P."/>
            <person name="Li P."/>
            <person name="You F.M."/>
            <person name="Sun Q."/>
            <person name="Liu Z."/>
            <person name="Lyons E."/>
            <person name="Wicker T."/>
            <person name="Salzberg S.L."/>
            <person name="Devos K.M."/>
            <person name="Dvorak J."/>
        </authorList>
    </citation>
    <scope>NUCLEOTIDE SEQUENCE [LARGE SCALE GENOMIC DNA]</scope>
    <source>
        <strain evidence="12">cv. AL8/78</strain>
    </source>
</reference>
<dbReference type="STRING" id="200361.A0A453N2H6"/>
<evidence type="ECO:0000256" key="1">
    <source>
        <dbReference type="ARBA" id="ARBA00008894"/>
    </source>
</evidence>
<dbReference type="InterPro" id="IPR032675">
    <property type="entry name" value="LRR_dom_sf"/>
</dbReference>
<feature type="domain" description="Disease resistance R13L4/SHOC-2-like LRR" evidence="11">
    <location>
        <begin position="597"/>
        <end position="964"/>
    </location>
</feature>
<dbReference type="PANTHER" id="PTHR23155">
    <property type="entry name" value="DISEASE RESISTANCE PROTEIN RP"/>
    <property type="match status" value="1"/>
</dbReference>
<reference evidence="12" key="5">
    <citation type="journal article" date="2021" name="G3 (Bethesda)">
        <title>Aegilops tauschii genome assembly Aet v5.0 features greater sequence contiguity and improved annotation.</title>
        <authorList>
            <person name="Wang L."/>
            <person name="Zhu T."/>
            <person name="Rodriguez J.C."/>
            <person name="Deal K.R."/>
            <person name="Dubcovsky J."/>
            <person name="McGuire P.E."/>
            <person name="Lux T."/>
            <person name="Spannagl M."/>
            <person name="Mayer K.F.X."/>
            <person name="Baldrich P."/>
            <person name="Meyers B.C."/>
            <person name="Huo N."/>
            <person name="Gu Y.Q."/>
            <person name="Zhou H."/>
            <person name="Devos K.M."/>
            <person name="Bennetzen J.L."/>
            <person name="Unver T."/>
            <person name="Budak H."/>
            <person name="Gulick P.J."/>
            <person name="Galiba G."/>
            <person name="Kalapos B."/>
            <person name="Nelson D.R."/>
            <person name="Li P."/>
            <person name="You F.M."/>
            <person name="Luo M.C."/>
            <person name="Dvorak J."/>
        </authorList>
    </citation>
    <scope>NUCLEOTIDE SEQUENCE [LARGE SCALE GENOMIC DNA]</scope>
    <source>
        <strain evidence="12">cv. AL8/78</strain>
    </source>
</reference>
<evidence type="ECO:0000256" key="5">
    <source>
        <dbReference type="ARBA" id="ARBA00022821"/>
    </source>
</evidence>
<dbReference type="SUPFAM" id="SSF52058">
    <property type="entry name" value="L domain-like"/>
    <property type="match status" value="1"/>
</dbReference>
<keyword evidence="4" id="KW-0547">Nucleotide-binding</keyword>
<dbReference type="SUPFAM" id="SSF52540">
    <property type="entry name" value="P-loop containing nucleoside triphosphate hydrolases"/>
    <property type="match status" value="1"/>
</dbReference>
<keyword evidence="3" id="KW-0677">Repeat</keyword>
<evidence type="ECO:0000256" key="3">
    <source>
        <dbReference type="ARBA" id="ARBA00022737"/>
    </source>
</evidence>
<evidence type="ECO:0000259" key="9">
    <source>
        <dbReference type="Pfam" id="PF18052"/>
    </source>
</evidence>
<sequence length="1178" mass="131599">CLVAEPSIFSVSRQGREAKAKFSISNGLINQEAGGGVDMAELVVAANLAASVAGRNAPKLWDYLVQNRKLRAELKHGISYIRSESLMISAAIQQDGDRPPWSDNPVHKVWITMVRDLAYDIEDCIDRFTHRVTLKPDVSWINKKFHRMKTRSARNKFAAAIRHLRKKSEDASKLRASYSTSEYGGGSSTLESEAPSDETDTSVAAVGMDAPRDELMELIRETPQGKQPMELKVISLVGFGGIGKTLLAKHVYSTTESEYEARAWVCAAEKGSRDVLKEILRQLGMHSTISSSGGSAGSPCRLSNNMLCASLRECLGTKRFFIVIDDMRRDFWVDIKDAFPVVPGVNSRVIVTTATQTIAIKSSCRDGHVYIMRTLAEQHSKQLFCEKASLVYPPTVRDTELSSEVIRKCDGLPLALITTARLLHGDHRRQQWADLGNNLGSHLETHHMLANMKRVLVRSYTGLSKQDIKICLLYLGIYPSGRPIRRGSLIRRWSAEGFITAEPKRSALEVAVASFNELVDQSIIQPIDASGSSSAEVKTWKTHGIMLEFILHRSMSENFVTLLYDKDPPAGSKIRWISLQHKTDARSKMDPKDLSLVRSLTIFGEAHNSMLDFSKYKLIRVLDLEECDEHLGDKHLKEICSNMSLLRYLSLRGASRVTVLPKQIKKLQLLETLDLRGTSIEILTIEVMELQYLIHLFGKFKLQQDVGNRRMSKLQTWLSERSKLETLAGFVVDNNIQGFTQIMEHMKHLTKVKIWCEFTAHDSSNSRHLSKSIKGFIRSSTDLNEAHSLSLNINDAWCPDLLDFSLEKDYSYYLSSLKLQGNIICSQLPLFVTMLGGLTKLCLSFLGDHKLSGNILDALSRVRGLEYLKLIANQLDKLVIRQGHALRSLRHLCVVVEVMTELEIQEGALPRLEFLRLLCKDINGFGHTIQSLPRLKEVALYDAVSDETKQEWKGATKNHPRRPKLLFVETKPMGSEPAAEIIPAETTTDTMVEEVDVEREPAAAAATTDTTLSVTTLPNVISTKETGVTSGMVDDHELMKSEPAAEAIATDTTADEVDIESEPAENFDSPVPSPTDAISTVQVDGGQHDDEQGKYFANTKDAKYFAKKHGLSAQMTDRMNKVSSKEEMEGMADLEGQQMEDATNNQGLRNKQRLRTRLSSLVAIGVFRQRSRRGMLVP</sequence>
<dbReference type="Gene3D" id="3.80.10.10">
    <property type="entry name" value="Ribonuclease Inhibitor"/>
    <property type="match status" value="1"/>
</dbReference>
<comment type="similarity">
    <text evidence="1">Belongs to the disease resistance NB-LRR family.</text>
</comment>
<dbReference type="Proteomes" id="UP000015105">
    <property type="component" value="Chromosome 6D"/>
</dbReference>
<organism evidence="12 13">
    <name type="scientific">Aegilops tauschii subsp. strangulata</name>
    <name type="common">Goatgrass</name>
    <dbReference type="NCBI Taxonomy" id="200361"/>
    <lineage>
        <taxon>Eukaryota</taxon>
        <taxon>Viridiplantae</taxon>
        <taxon>Streptophyta</taxon>
        <taxon>Embryophyta</taxon>
        <taxon>Tracheophyta</taxon>
        <taxon>Spermatophyta</taxon>
        <taxon>Magnoliopsida</taxon>
        <taxon>Liliopsida</taxon>
        <taxon>Poales</taxon>
        <taxon>Poaceae</taxon>
        <taxon>BOP clade</taxon>
        <taxon>Pooideae</taxon>
        <taxon>Triticodae</taxon>
        <taxon>Triticeae</taxon>
        <taxon>Triticinae</taxon>
        <taxon>Aegilops</taxon>
    </lineage>
</organism>
<dbReference type="InterPro" id="IPR036388">
    <property type="entry name" value="WH-like_DNA-bd_sf"/>
</dbReference>
<keyword evidence="2" id="KW-0433">Leucine-rich repeat</keyword>
<dbReference type="InterPro" id="IPR027417">
    <property type="entry name" value="P-loop_NTPase"/>
</dbReference>
<reference evidence="13" key="2">
    <citation type="journal article" date="2017" name="Nat. Plants">
        <title>The Aegilops tauschii genome reveals multiple impacts of transposons.</title>
        <authorList>
            <person name="Zhao G."/>
            <person name="Zou C."/>
            <person name="Li K."/>
            <person name="Wang K."/>
            <person name="Li T."/>
            <person name="Gao L."/>
            <person name="Zhang X."/>
            <person name="Wang H."/>
            <person name="Yang Z."/>
            <person name="Liu X."/>
            <person name="Jiang W."/>
            <person name="Mao L."/>
            <person name="Kong X."/>
            <person name="Jiao Y."/>
            <person name="Jia J."/>
        </authorList>
    </citation>
    <scope>NUCLEOTIDE SEQUENCE [LARGE SCALE GENOMIC DNA]</scope>
    <source>
        <strain evidence="13">cv. AL8/78</strain>
    </source>
</reference>
<dbReference type="Gene3D" id="1.10.10.10">
    <property type="entry name" value="Winged helix-like DNA-binding domain superfamily/Winged helix DNA-binding domain"/>
    <property type="match status" value="1"/>
</dbReference>
<dbReference type="Pfam" id="PF00931">
    <property type="entry name" value="NB-ARC"/>
    <property type="match status" value="1"/>
</dbReference>
<dbReference type="Pfam" id="PF23598">
    <property type="entry name" value="LRR_14"/>
    <property type="match status" value="1"/>
</dbReference>
<evidence type="ECO:0000259" key="8">
    <source>
        <dbReference type="Pfam" id="PF00931"/>
    </source>
</evidence>
<dbReference type="PRINTS" id="PR00364">
    <property type="entry name" value="DISEASERSIST"/>
</dbReference>
<feature type="domain" description="Disease resistance protein winged helix" evidence="10">
    <location>
        <begin position="477"/>
        <end position="550"/>
    </location>
</feature>
<dbReference type="GO" id="GO:0098542">
    <property type="term" value="P:defense response to other organism"/>
    <property type="evidence" value="ECO:0007669"/>
    <property type="project" value="TreeGrafter"/>
</dbReference>
<dbReference type="EnsemblPlants" id="AET6Gv20186300.3">
    <property type="protein sequence ID" value="AET6Gv20186300.3"/>
    <property type="gene ID" value="AET6Gv20186300"/>
</dbReference>
<dbReference type="InterPro" id="IPR002182">
    <property type="entry name" value="NB-ARC"/>
</dbReference>
<reference evidence="13" key="1">
    <citation type="journal article" date="2014" name="Science">
        <title>Ancient hybridizations among the ancestral genomes of bread wheat.</title>
        <authorList>
            <consortium name="International Wheat Genome Sequencing Consortium,"/>
            <person name="Marcussen T."/>
            <person name="Sandve S.R."/>
            <person name="Heier L."/>
            <person name="Spannagl M."/>
            <person name="Pfeifer M."/>
            <person name="Jakobsen K.S."/>
            <person name="Wulff B.B."/>
            <person name="Steuernagel B."/>
            <person name="Mayer K.F."/>
            <person name="Olsen O.A."/>
        </authorList>
    </citation>
    <scope>NUCLEOTIDE SEQUENCE [LARGE SCALE GENOMIC DNA]</scope>
    <source>
        <strain evidence="13">cv. AL8/78</strain>
    </source>
</reference>
<feature type="region of interest" description="Disordered" evidence="7">
    <location>
        <begin position="172"/>
        <end position="199"/>
    </location>
</feature>
<dbReference type="Gene3D" id="3.40.50.300">
    <property type="entry name" value="P-loop containing nucleotide triphosphate hydrolases"/>
    <property type="match status" value="1"/>
</dbReference>
<proteinExistence type="inferred from homology"/>
<evidence type="ECO:0000313" key="12">
    <source>
        <dbReference type="EnsemblPlants" id="AET6Gv20186300.3"/>
    </source>
</evidence>
<evidence type="ECO:0000256" key="7">
    <source>
        <dbReference type="SAM" id="MobiDB-lite"/>
    </source>
</evidence>
<protein>
    <recommendedName>
        <fullName evidence="14">NB-ARC domain-containing protein</fullName>
    </recommendedName>
</protein>
<dbReference type="Gene3D" id="1.20.5.4130">
    <property type="match status" value="1"/>
</dbReference>
<feature type="domain" description="Disease resistance N-terminal" evidence="9">
    <location>
        <begin position="58"/>
        <end position="139"/>
    </location>
</feature>
<dbReference type="InterPro" id="IPR058922">
    <property type="entry name" value="WHD_DRP"/>
</dbReference>
<dbReference type="AlphaFoldDB" id="A0A453N2H6"/>
<dbReference type="InterPro" id="IPR042197">
    <property type="entry name" value="Apaf_helical"/>
</dbReference>
<dbReference type="InterPro" id="IPR044974">
    <property type="entry name" value="Disease_R_plants"/>
</dbReference>
<dbReference type="Gene3D" id="1.10.8.430">
    <property type="entry name" value="Helical domain of apoptotic protease-activating factors"/>
    <property type="match status" value="1"/>
</dbReference>